<dbReference type="SUPFAM" id="SSF53474">
    <property type="entry name" value="alpha/beta-Hydrolases"/>
    <property type="match status" value="1"/>
</dbReference>
<dbReference type="Proteomes" id="UP000035017">
    <property type="component" value="Unassembled WGS sequence"/>
</dbReference>
<dbReference type="NCBIfam" id="TIGR02821">
    <property type="entry name" value="fghA_ester_D"/>
    <property type="match status" value="1"/>
</dbReference>
<protein>
    <recommendedName>
        <fullName evidence="2 6">S-formylglutathione hydrolase</fullName>
        <ecNumber evidence="2 6">3.1.2.12</ecNumber>
    </recommendedName>
</protein>
<feature type="active site" description="Charge relay system" evidence="7">
    <location>
        <position position="223"/>
    </location>
</feature>
<dbReference type="InterPro" id="IPR014186">
    <property type="entry name" value="S-formylglutathione_hydrol"/>
</dbReference>
<reference evidence="9 10" key="1">
    <citation type="submission" date="2014-12" db="EMBL/GenBank/DDBJ databases">
        <title>16Stimator: statistical estimation of ribosomal gene copy numbers from draft genome assemblies.</title>
        <authorList>
            <person name="Perisin M.A."/>
            <person name="Vetter M."/>
            <person name="Gilbert J.A."/>
            <person name="Bergelson J."/>
        </authorList>
    </citation>
    <scope>NUCLEOTIDE SEQUENCE [LARGE SCALE GENOMIC DNA]</scope>
    <source>
        <strain evidence="9 10">MEJ076</strain>
    </source>
</reference>
<accession>A0A0D0JU78</accession>
<organism evidence="9 10">
    <name type="scientific">Agrobacterium tumefaciens</name>
    <dbReference type="NCBI Taxonomy" id="358"/>
    <lineage>
        <taxon>Bacteria</taxon>
        <taxon>Pseudomonadati</taxon>
        <taxon>Pseudomonadota</taxon>
        <taxon>Alphaproteobacteria</taxon>
        <taxon>Hyphomicrobiales</taxon>
        <taxon>Rhizobiaceae</taxon>
        <taxon>Rhizobium/Agrobacterium group</taxon>
        <taxon>Agrobacterium</taxon>
        <taxon>Agrobacterium tumefaciens complex</taxon>
    </lineage>
</organism>
<dbReference type="GO" id="GO:0052689">
    <property type="term" value="F:carboxylic ester hydrolase activity"/>
    <property type="evidence" value="ECO:0007669"/>
    <property type="project" value="UniProtKB-KW"/>
</dbReference>
<feature type="active site" description="Charge relay system" evidence="7">
    <location>
        <position position="147"/>
    </location>
</feature>
<keyword evidence="4 8" id="KW-0378">Hydrolase</keyword>
<dbReference type="GO" id="GO:0005829">
    <property type="term" value="C:cytosol"/>
    <property type="evidence" value="ECO:0007669"/>
    <property type="project" value="TreeGrafter"/>
</dbReference>
<dbReference type="PANTHER" id="PTHR10061:SF0">
    <property type="entry name" value="S-FORMYLGLUTATHIONE HYDROLASE"/>
    <property type="match status" value="1"/>
</dbReference>
<evidence type="ECO:0000256" key="5">
    <source>
        <dbReference type="ARBA" id="ARBA00047590"/>
    </source>
</evidence>
<dbReference type="FunFam" id="3.40.50.1820:FF:000002">
    <property type="entry name" value="S-formylglutathione hydrolase"/>
    <property type="match status" value="1"/>
</dbReference>
<gene>
    <name evidence="9" type="ORF">RU07_20455</name>
</gene>
<evidence type="ECO:0000313" key="10">
    <source>
        <dbReference type="Proteomes" id="UP000035017"/>
    </source>
</evidence>
<dbReference type="EMBL" id="JXQV01000030">
    <property type="protein sequence ID" value="KIP99055.1"/>
    <property type="molecule type" value="Genomic_DNA"/>
</dbReference>
<dbReference type="Pfam" id="PF00756">
    <property type="entry name" value="Esterase"/>
    <property type="match status" value="1"/>
</dbReference>
<comment type="caution">
    <text evidence="9">The sequence shown here is derived from an EMBL/GenBank/DDBJ whole genome shotgun (WGS) entry which is preliminary data.</text>
</comment>
<name>A0A0D0JU78_AGRTU</name>
<feature type="active site" description="Charge relay system" evidence="7">
    <location>
        <position position="256"/>
    </location>
</feature>
<comment type="function">
    <text evidence="8">Serine hydrolase involved in the detoxification of formaldehyde.</text>
</comment>
<evidence type="ECO:0000256" key="2">
    <source>
        <dbReference type="ARBA" id="ARBA00012479"/>
    </source>
</evidence>
<dbReference type="OrthoDB" id="9782200at2"/>
<evidence type="ECO:0000256" key="4">
    <source>
        <dbReference type="ARBA" id="ARBA00022801"/>
    </source>
</evidence>
<dbReference type="EC" id="3.1.2.12" evidence="2 6"/>
<dbReference type="AlphaFoldDB" id="A0A0D0JU78"/>
<comment type="similarity">
    <text evidence="1 8">Belongs to the esterase D family.</text>
</comment>
<comment type="catalytic activity">
    <reaction evidence="5 8">
        <text>S-formylglutathione + H2O = formate + glutathione + H(+)</text>
        <dbReference type="Rhea" id="RHEA:14961"/>
        <dbReference type="ChEBI" id="CHEBI:15377"/>
        <dbReference type="ChEBI" id="CHEBI:15378"/>
        <dbReference type="ChEBI" id="CHEBI:15740"/>
        <dbReference type="ChEBI" id="CHEBI:57688"/>
        <dbReference type="ChEBI" id="CHEBI:57925"/>
        <dbReference type="EC" id="3.1.2.12"/>
    </reaction>
</comment>
<proteinExistence type="inferred from homology"/>
<dbReference type="PANTHER" id="PTHR10061">
    <property type="entry name" value="S-FORMYLGLUTATHIONE HYDROLASE"/>
    <property type="match status" value="1"/>
</dbReference>
<evidence type="ECO:0000256" key="7">
    <source>
        <dbReference type="PIRSR" id="PIRSR614186-1"/>
    </source>
</evidence>
<dbReference type="InterPro" id="IPR029058">
    <property type="entry name" value="AB_hydrolase_fold"/>
</dbReference>
<dbReference type="Gene3D" id="3.40.50.1820">
    <property type="entry name" value="alpha/beta hydrolase"/>
    <property type="match status" value="1"/>
</dbReference>
<evidence type="ECO:0000256" key="8">
    <source>
        <dbReference type="RuleBase" id="RU363068"/>
    </source>
</evidence>
<dbReference type="GO" id="GO:0018738">
    <property type="term" value="F:S-formylglutathione hydrolase activity"/>
    <property type="evidence" value="ECO:0007669"/>
    <property type="project" value="UniProtKB-UniRule"/>
</dbReference>
<evidence type="ECO:0000256" key="6">
    <source>
        <dbReference type="NCBIfam" id="TIGR02821"/>
    </source>
</evidence>
<keyword evidence="3 8" id="KW-0719">Serine esterase</keyword>
<dbReference type="InterPro" id="IPR000801">
    <property type="entry name" value="Esterase-like"/>
</dbReference>
<dbReference type="GO" id="GO:0046294">
    <property type="term" value="P:formaldehyde catabolic process"/>
    <property type="evidence" value="ECO:0007669"/>
    <property type="project" value="InterPro"/>
</dbReference>
<sequence length="277" mass="31189">MKIISQNTAFGGMQGVFSHDSDVNQCEMTFAVYVPPKAIHEPCPVLWYLSGLTCTHANVMDKGEYRRMASELGLIIVCPDTSPRGNDVADELTNWQMGKGAGFYLDATEAPWAAHYQMYSYVTQELPALIAEQFRVDMNRQGVFGHSMGGHGAMTIALKNPERFKSCSAFAPIVAPSSADWSAPAFEKYLGKDQAAWRQYDACALVEDGARFPEFLIDQGKADNFLETGLRPWLFEEAIKGTDIDLTLRMHERYDHSYYFISTFMDDHLKWHAERLG</sequence>
<evidence type="ECO:0000256" key="3">
    <source>
        <dbReference type="ARBA" id="ARBA00022487"/>
    </source>
</evidence>
<evidence type="ECO:0000313" key="9">
    <source>
        <dbReference type="EMBL" id="KIP99055.1"/>
    </source>
</evidence>
<evidence type="ECO:0000256" key="1">
    <source>
        <dbReference type="ARBA" id="ARBA00005622"/>
    </source>
</evidence>